<sequence length="146" mass="16032">MLLTSPIFQNNESIPAKYTCDGENINPPLQISGVPQNAQSLALIVDDPDAPVGTWIHWTLWNIDPKTTQIKENSIPFNAIQGVTSFGRPGYGGPCPPSGTHRYLFKLFALDTILNLDSNSGVDDLYSAIQNHTITKTELMGKYSKI</sequence>
<dbReference type="SUPFAM" id="SSF49777">
    <property type="entry name" value="PEBP-like"/>
    <property type="match status" value="1"/>
</dbReference>
<dbReference type="Pfam" id="PF01161">
    <property type="entry name" value="PBP"/>
    <property type="match status" value="1"/>
</dbReference>
<dbReference type="InterPro" id="IPR005247">
    <property type="entry name" value="YbhB_YbcL/LppC-like"/>
</dbReference>
<organism evidence="1 2">
    <name type="scientific">Candidatus Shapirobacteria bacterium RBG_13_44_7</name>
    <dbReference type="NCBI Taxonomy" id="1802149"/>
    <lineage>
        <taxon>Bacteria</taxon>
        <taxon>Candidatus Shapironibacteriota</taxon>
    </lineage>
</organism>
<evidence type="ECO:0008006" key="3">
    <source>
        <dbReference type="Google" id="ProtNLM"/>
    </source>
</evidence>
<dbReference type="PANTHER" id="PTHR30289">
    <property type="entry name" value="UNCHARACTERIZED PROTEIN YBCL-RELATED"/>
    <property type="match status" value="1"/>
</dbReference>
<evidence type="ECO:0000313" key="1">
    <source>
        <dbReference type="EMBL" id="OGL53875.1"/>
    </source>
</evidence>
<comment type="caution">
    <text evidence="1">The sequence shown here is derived from an EMBL/GenBank/DDBJ whole genome shotgun (WGS) entry which is preliminary data.</text>
</comment>
<dbReference type="CDD" id="cd00865">
    <property type="entry name" value="PEBP_bact_arch"/>
    <property type="match status" value="1"/>
</dbReference>
<dbReference type="PANTHER" id="PTHR30289:SF1">
    <property type="entry name" value="PEBP (PHOSPHATIDYLETHANOLAMINE-BINDING PROTEIN) FAMILY PROTEIN"/>
    <property type="match status" value="1"/>
</dbReference>
<protein>
    <recommendedName>
        <fullName evidence="3">Phosphatidylethanolamine-binding protein</fullName>
    </recommendedName>
</protein>
<dbReference type="NCBIfam" id="TIGR00481">
    <property type="entry name" value="YbhB/YbcL family Raf kinase inhibitor-like protein"/>
    <property type="match status" value="1"/>
</dbReference>
<proteinExistence type="predicted"/>
<dbReference type="EMBL" id="MGDJ01000010">
    <property type="protein sequence ID" value="OGL53875.1"/>
    <property type="molecule type" value="Genomic_DNA"/>
</dbReference>
<gene>
    <name evidence="1" type="ORF">A3K55_01650</name>
</gene>
<name>A0A1F7SJD6_9BACT</name>
<dbReference type="AlphaFoldDB" id="A0A1F7SJD6"/>
<dbReference type="Gene3D" id="3.90.280.10">
    <property type="entry name" value="PEBP-like"/>
    <property type="match status" value="1"/>
</dbReference>
<dbReference type="InterPro" id="IPR036610">
    <property type="entry name" value="PEBP-like_sf"/>
</dbReference>
<evidence type="ECO:0000313" key="2">
    <source>
        <dbReference type="Proteomes" id="UP000185874"/>
    </source>
</evidence>
<accession>A0A1F7SJD6</accession>
<dbReference type="InterPro" id="IPR008914">
    <property type="entry name" value="PEBP"/>
</dbReference>
<reference evidence="1 2" key="1">
    <citation type="journal article" date="2016" name="Nat. Commun.">
        <title>Thousands of microbial genomes shed light on interconnected biogeochemical processes in an aquifer system.</title>
        <authorList>
            <person name="Anantharaman K."/>
            <person name="Brown C.T."/>
            <person name="Hug L.A."/>
            <person name="Sharon I."/>
            <person name="Castelle C.J."/>
            <person name="Probst A.J."/>
            <person name="Thomas B.C."/>
            <person name="Singh A."/>
            <person name="Wilkins M.J."/>
            <person name="Karaoz U."/>
            <person name="Brodie E.L."/>
            <person name="Williams K.H."/>
            <person name="Hubbard S.S."/>
            <person name="Banfield J.F."/>
        </authorList>
    </citation>
    <scope>NUCLEOTIDE SEQUENCE [LARGE SCALE GENOMIC DNA]</scope>
</reference>
<dbReference type="Proteomes" id="UP000185874">
    <property type="component" value="Unassembled WGS sequence"/>
</dbReference>